<feature type="transmembrane region" description="Helical" evidence="7">
    <location>
        <begin position="420"/>
        <end position="443"/>
    </location>
</feature>
<dbReference type="FunFam" id="3.30.70.1230:FF:000016">
    <property type="entry name" value="Adenylate/guanylate cyclase domain-containing protein"/>
    <property type="match status" value="1"/>
</dbReference>
<dbReference type="InterPro" id="IPR029787">
    <property type="entry name" value="Nucleotide_cyclase"/>
</dbReference>
<protein>
    <submittedName>
        <fullName evidence="9">Adenylate cyclase</fullName>
        <ecNumber evidence="9">4.6.1.1</ecNumber>
    </submittedName>
</protein>
<dbReference type="EMBL" id="CP018799">
    <property type="protein sequence ID" value="ATX80053.1"/>
    <property type="molecule type" value="Genomic_DNA"/>
</dbReference>
<evidence type="ECO:0000256" key="1">
    <source>
        <dbReference type="ARBA" id="ARBA00004196"/>
    </source>
</evidence>
<keyword evidence="10" id="KW-1185">Reference proteome</keyword>
<feature type="domain" description="Guanylate cyclase" evidence="8">
    <location>
        <begin position="485"/>
        <end position="618"/>
    </location>
</feature>
<dbReference type="GO" id="GO:0004016">
    <property type="term" value="F:adenylate cyclase activity"/>
    <property type="evidence" value="ECO:0007669"/>
    <property type="project" value="UniProtKB-EC"/>
</dbReference>
<feature type="transmembrane region" description="Helical" evidence="7">
    <location>
        <begin position="397"/>
        <end position="414"/>
    </location>
</feature>
<dbReference type="InterPro" id="IPR007890">
    <property type="entry name" value="CHASE2"/>
</dbReference>
<name>A0A2K8KYQ2_MARES</name>
<keyword evidence="5 7" id="KW-1133">Transmembrane helix</keyword>
<keyword evidence="9" id="KW-0456">Lyase</keyword>
<keyword evidence="3" id="KW-1003">Cell membrane</keyword>
<dbReference type="GO" id="GO:0035556">
    <property type="term" value="P:intracellular signal transduction"/>
    <property type="evidence" value="ECO:0007669"/>
    <property type="project" value="InterPro"/>
</dbReference>
<dbReference type="Pfam" id="PF05226">
    <property type="entry name" value="CHASE2"/>
    <property type="match status" value="1"/>
</dbReference>
<proteinExistence type="inferred from homology"/>
<dbReference type="Proteomes" id="UP000231701">
    <property type="component" value="Chromosome"/>
</dbReference>
<evidence type="ECO:0000256" key="3">
    <source>
        <dbReference type="ARBA" id="ARBA00022475"/>
    </source>
</evidence>
<evidence type="ECO:0000256" key="2">
    <source>
        <dbReference type="ARBA" id="ARBA00005381"/>
    </source>
</evidence>
<dbReference type="Gene3D" id="3.30.70.1230">
    <property type="entry name" value="Nucleotide cyclase"/>
    <property type="match status" value="1"/>
</dbReference>
<keyword evidence="4 7" id="KW-0812">Transmembrane</keyword>
<dbReference type="InterPro" id="IPR001054">
    <property type="entry name" value="A/G_cyclase"/>
</dbReference>
<evidence type="ECO:0000256" key="5">
    <source>
        <dbReference type="ARBA" id="ARBA00022989"/>
    </source>
</evidence>
<dbReference type="SMART" id="SM00044">
    <property type="entry name" value="CYCc"/>
    <property type="match status" value="1"/>
</dbReference>
<dbReference type="CDD" id="cd07302">
    <property type="entry name" value="CHD"/>
    <property type="match status" value="1"/>
</dbReference>
<keyword evidence="6 7" id="KW-0472">Membrane</keyword>
<dbReference type="KEGG" id="maes:Ga0123461_1640"/>
<dbReference type="PANTHER" id="PTHR43081">
    <property type="entry name" value="ADENYLATE CYCLASE, TERMINAL-DIFFERENTIATION SPECIFIC-RELATED"/>
    <property type="match status" value="1"/>
</dbReference>
<dbReference type="Pfam" id="PF00211">
    <property type="entry name" value="Guanylate_cyc"/>
    <property type="match status" value="1"/>
</dbReference>
<organism evidence="9 10">
    <name type="scientific">Mariprofundus aestuarium</name>
    <dbReference type="NCBI Taxonomy" id="1921086"/>
    <lineage>
        <taxon>Bacteria</taxon>
        <taxon>Pseudomonadati</taxon>
        <taxon>Pseudomonadota</taxon>
        <taxon>Candidatius Mariprofundia</taxon>
        <taxon>Mariprofundales</taxon>
        <taxon>Mariprofundaceae</taxon>
        <taxon>Mariprofundus</taxon>
    </lineage>
</organism>
<dbReference type="PROSITE" id="PS50125">
    <property type="entry name" value="GUANYLATE_CYCLASE_2"/>
    <property type="match status" value="1"/>
</dbReference>
<dbReference type="InterPro" id="IPR050697">
    <property type="entry name" value="Adenylyl/Guanylyl_Cyclase_3/4"/>
</dbReference>
<evidence type="ECO:0000313" key="10">
    <source>
        <dbReference type="Proteomes" id="UP000231701"/>
    </source>
</evidence>
<gene>
    <name evidence="9" type="ORF">Ga0123461_1640</name>
</gene>
<comment type="subcellular location">
    <subcellularLocation>
        <location evidence="1">Cell envelope</location>
    </subcellularLocation>
</comment>
<dbReference type="AlphaFoldDB" id="A0A2K8KYQ2"/>
<dbReference type="SUPFAM" id="SSF55073">
    <property type="entry name" value="Nucleotide cyclase"/>
    <property type="match status" value="1"/>
</dbReference>
<sequence>MRAVKQKSPYFLLASMIVAVAIFVTVSPPMFVDYLESKTFDIRTLLRGERSVRPDIAIVAIDDKTLEQLDLNIWTREYMAALVDKLALMQPKVIGIDYLYQLPEMNKGLQSVRELNLAYQALPQADKAFLGKLQTLEQLNDVDAALIRAVKKAGNVVLAFAPHVFEAMSSVDSKQVSQLPEYMPWYAFMLTKPGPAYKPVVAQTALTPFEGLAEAAASIGHVYSLYDQDGAIRWEPLYVKIGPDIYPSFGLEIARIFKELRQQDVKVITGDRIILGEKIDLPTDISGRILINYPGKRKRFTTYSAINILEGTIPVSELKEKIVLIGATALGTGDIHVTPFTELAGVEKQATVVENILSLNYMVKEEMTTLIDIGAIICFAFVMALVVPYFGAFASGLFFGFLLIVYLGLTQYAFVAHNIWVHVVVPALTLSILYTTLTTYRFFTEENRARHIRSIFSSYTTEKVVDEMIEHPEMLKLGGVRKNVTVLFSDVRGFTTFSENHTPEEVVEVLNEFLAAMTDVIMHWNGTLDKFVGDEIMAFWGAPGEQENHAELATHCAMHMLHRLYELQEKWESEGKEKLDIGIGLNSGEVVVGNIGSESKKMDYTIIGDAVNLGARVEALTRNFNVHLMITEFTLAEISHLLPDENGKGKEGGLGHLQPRRLDEVKVKGKQKPVVVYELVDLELDSRPL</sequence>
<dbReference type="EC" id="4.6.1.1" evidence="9"/>
<evidence type="ECO:0000256" key="6">
    <source>
        <dbReference type="ARBA" id="ARBA00023136"/>
    </source>
</evidence>
<dbReference type="SMART" id="SM01080">
    <property type="entry name" value="CHASE2"/>
    <property type="match status" value="1"/>
</dbReference>
<dbReference type="GO" id="GO:0006171">
    <property type="term" value="P:cAMP biosynthetic process"/>
    <property type="evidence" value="ECO:0007669"/>
    <property type="project" value="TreeGrafter"/>
</dbReference>
<dbReference type="GO" id="GO:0030313">
    <property type="term" value="C:cell envelope"/>
    <property type="evidence" value="ECO:0007669"/>
    <property type="project" value="UniProtKB-SubCell"/>
</dbReference>
<accession>A0A2K8KYQ2</accession>
<comment type="similarity">
    <text evidence="2">Belongs to the adenylyl cyclase class-3 family.</text>
</comment>
<evidence type="ECO:0000256" key="4">
    <source>
        <dbReference type="ARBA" id="ARBA00022692"/>
    </source>
</evidence>
<evidence type="ECO:0000259" key="8">
    <source>
        <dbReference type="PROSITE" id="PS50125"/>
    </source>
</evidence>
<reference evidence="9 10" key="1">
    <citation type="submission" date="2016-12" db="EMBL/GenBank/DDBJ databases">
        <title>Isolation and genomic insights into novel planktonic Zetaproteobacteria from stratified waters of the Chesapeake Bay.</title>
        <authorList>
            <person name="McAllister S.M."/>
            <person name="Kato S."/>
            <person name="Chan C.S."/>
            <person name="Chiu B.K."/>
            <person name="Field E.K."/>
        </authorList>
    </citation>
    <scope>NUCLEOTIDE SEQUENCE [LARGE SCALE GENOMIC DNA]</scope>
    <source>
        <strain evidence="9 10">CP-5</strain>
    </source>
</reference>
<feature type="transmembrane region" description="Helical" evidence="7">
    <location>
        <begin position="370"/>
        <end position="390"/>
    </location>
</feature>
<evidence type="ECO:0000313" key="9">
    <source>
        <dbReference type="EMBL" id="ATX80053.1"/>
    </source>
</evidence>
<feature type="transmembrane region" description="Helical" evidence="7">
    <location>
        <begin position="12"/>
        <end position="32"/>
    </location>
</feature>
<dbReference type="OrthoDB" id="5288193at2"/>
<dbReference type="PANTHER" id="PTHR43081:SF1">
    <property type="entry name" value="ADENYLATE CYCLASE, TERMINAL-DIFFERENTIATION SPECIFIC"/>
    <property type="match status" value="1"/>
</dbReference>
<evidence type="ECO:0000256" key="7">
    <source>
        <dbReference type="SAM" id="Phobius"/>
    </source>
</evidence>
<dbReference type="RefSeq" id="WP_100277872.1">
    <property type="nucleotide sequence ID" value="NZ_CP018799.1"/>
</dbReference>